<keyword evidence="1" id="KW-0812">Transmembrane</keyword>
<evidence type="ECO:0000313" key="3">
    <source>
        <dbReference type="Proteomes" id="UP000426027"/>
    </source>
</evidence>
<protein>
    <recommendedName>
        <fullName evidence="4">YcxB family protein</fullName>
    </recommendedName>
</protein>
<organism evidence="2 3">
    <name type="scientific">Phnomibacter ginsenosidimutans</name>
    <dbReference type="NCBI Taxonomy" id="2676868"/>
    <lineage>
        <taxon>Bacteria</taxon>
        <taxon>Pseudomonadati</taxon>
        <taxon>Bacteroidota</taxon>
        <taxon>Chitinophagia</taxon>
        <taxon>Chitinophagales</taxon>
        <taxon>Chitinophagaceae</taxon>
        <taxon>Phnomibacter</taxon>
    </lineage>
</organism>
<feature type="transmembrane region" description="Helical" evidence="1">
    <location>
        <begin position="96"/>
        <end position="117"/>
    </location>
</feature>
<dbReference type="Proteomes" id="UP000426027">
    <property type="component" value="Chromosome"/>
</dbReference>
<dbReference type="EMBL" id="CP046566">
    <property type="protein sequence ID" value="QGW28478.1"/>
    <property type="molecule type" value="Genomic_DNA"/>
</dbReference>
<evidence type="ECO:0000313" key="2">
    <source>
        <dbReference type="EMBL" id="QGW28478.1"/>
    </source>
</evidence>
<sequence>MQPAEQAAIDTQGEFDFIITLKSPGFKYVNIVSQVLLMLFLTAHFYYLIRIGMFGNHLWLVVIPLLIIGLWLYGWVRSADKSFQVNYRMELMIAAMAWMLLPLAKYHVIIGVAYAIMSVIERWVKFPDEIGFTKEKVVRNSFPKKKYEWFEIDNVVIRDNWFTLDLRNNKVIQKELDEPVSPELIAEFNAYCKEQLHFKI</sequence>
<evidence type="ECO:0008006" key="4">
    <source>
        <dbReference type="Google" id="ProtNLM"/>
    </source>
</evidence>
<evidence type="ECO:0000256" key="1">
    <source>
        <dbReference type="SAM" id="Phobius"/>
    </source>
</evidence>
<keyword evidence="3" id="KW-1185">Reference proteome</keyword>
<dbReference type="AlphaFoldDB" id="A0A6I6GLG9"/>
<feature type="transmembrane region" description="Helical" evidence="1">
    <location>
        <begin position="31"/>
        <end position="49"/>
    </location>
</feature>
<reference evidence="2 3" key="1">
    <citation type="submission" date="2019-11" db="EMBL/GenBank/DDBJ databases">
        <authorList>
            <person name="Im W.T."/>
        </authorList>
    </citation>
    <scope>NUCLEOTIDE SEQUENCE [LARGE SCALE GENOMIC DNA]</scope>
    <source>
        <strain evidence="2 3">SB-02</strain>
    </source>
</reference>
<keyword evidence="1" id="KW-0472">Membrane</keyword>
<proteinExistence type="predicted"/>
<feature type="transmembrane region" description="Helical" evidence="1">
    <location>
        <begin position="58"/>
        <end position="76"/>
    </location>
</feature>
<gene>
    <name evidence="2" type="ORF">GLV81_10530</name>
</gene>
<name>A0A6I6GLG9_9BACT</name>
<dbReference type="KEGG" id="fls:GLV81_10530"/>
<accession>A0A6I6GLG9</accession>
<dbReference type="RefSeq" id="WP_157478831.1">
    <property type="nucleotide sequence ID" value="NZ_CP046566.1"/>
</dbReference>
<keyword evidence="1" id="KW-1133">Transmembrane helix</keyword>